<accession>A0A119DS31</accession>
<evidence type="ECO:0000256" key="1">
    <source>
        <dbReference type="SAM" id="SignalP"/>
    </source>
</evidence>
<evidence type="ECO:0000313" key="2">
    <source>
        <dbReference type="EMBL" id="KVV51466.1"/>
    </source>
</evidence>
<reference evidence="2 3" key="1">
    <citation type="submission" date="2015-11" db="EMBL/GenBank/DDBJ databases">
        <title>Expanding the genomic diversity of Burkholderia species for the development of highly accurate diagnostics.</title>
        <authorList>
            <person name="Sahl J."/>
            <person name="Keim P."/>
            <person name="Wagner D."/>
        </authorList>
    </citation>
    <scope>NUCLEOTIDE SEQUENCE [LARGE SCALE GENOMIC DNA]</scope>
    <source>
        <strain evidence="2 3">MSMB1301WGS</strain>
    </source>
</reference>
<dbReference type="AlphaFoldDB" id="A0A119DS31"/>
<evidence type="ECO:0000313" key="3">
    <source>
        <dbReference type="Proteomes" id="UP000062317"/>
    </source>
</evidence>
<dbReference type="EMBL" id="LPEQ01000048">
    <property type="protein sequence ID" value="KVV51466.1"/>
    <property type="molecule type" value="Genomic_DNA"/>
</dbReference>
<organism evidence="2 3">
    <name type="scientific">Burkholderia territorii</name>
    <dbReference type="NCBI Taxonomy" id="1503055"/>
    <lineage>
        <taxon>Bacteria</taxon>
        <taxon>Pseudomonadati</taxon>
        <taxon>Pseudomonadota</taxon>
        <taxon>Betaproteobacteria</taxon>
        <taxon>Burkholderiales</taxon>
        <taxon>Burkholderiaceae</taxon>
        <taxon>Burkholderia</taxon>
        <taxon>Burkholderia cepacia complex</taxon>
    </lineage>
</organism>
<keyword evidence="1" id="KW-0732">Signal</keyword>
<sequence length="116" mass="12529">MNQLVIRPSKALCLSSAVVLAACIVGATLSPRFVDTIEAVGTDTELPLERIAVDGAFVAAQSHATHASARLPARLPAWNGADHPAALRRAHVGKRLDHAERKRGYRHAIDDAKYWT</sequence>
<keyword evidence="3" id="KW-1185">Reference proteome</keyword>
<protein>
    <submittedName>
        <fullName evidence="2">Uncharacterized protein</fullName>
    </submittedName>
</protein>
<dbReference type="PROSITE" id="PS51257">
    <property type="entry name" value="PROKAR_LIPOPROTEIN"/>
    <property type="match status" value="1"/>
</dbReference>
<proteinExistence type="predicted"/>
<dbReference type="Proteomes" id="UP000062317">
    <property type="component" value="Unassembled WGS sequence"/>
</dbReference>
<name>A0A119DS31_9BURK</name>
<feature type="chain" id="PRO_5007162035" evidence="1">
    <location>
        <begin position="22"/>
        <end position="116"/>
    </location>
</feature>
<gene>
    <name evidence="2" type="ORF">WT27_29660</name>
</gene>
<comment type="caution">
    <text evidence="2">The sequence shown here is derived from an EMBL/GenBank/DDBJ whole genome shotgun (WGS) entry which is preliminary data.</text>
</comment>
<dbReference type="RefSeq" id="WP_060104448.1">
    <property type="nucleotide sequence ID" value="NZ_LPEQ01000048.1"/>
</dbReference>
<feature type="signal peptide" evidence="1">
    <location>
        <begin position="1"/>
        <end position="21"/>
    </location>
</feature>